<reference evidence="14 15" key="1">
    <citation type="submission" date="2024-03" db="EMBL/GenBank/DDBJ databases">
        <title>Human intestinal bacterial collection.</title>
        <authorList>
            <person name="Pauvert C."/>
            <person name="Hitch T.C.A."/>
            <person name="Clavel T."/>
        </authorList>
    </citation>
    <scope>NUCLEOTIDE SEQUENCE [LARGE SCALE GENOMIC DNA]</scope>
    <source>
        <strain evidence="14 15">CLA-JM-H11</strain>
    </source>
</reference>
<dbReference type="RefSeq" id="WP_349215137.1">
    <property type="nucleotide sequence ID" value="NZ_JBBMFA010000064.1"/>
</dbReference>
<keyword evidence="5" id="KW-0813">Transport</keyword>
<dbReference type="EMBL" id="JBBMFA010000064">
    <property type="protein sequence ID" value="MEQ2519703.1"/>
    <property type="molecule type" value="Genomic_DNA"/>
</dbReference>
<dbReference type="InterPro" id="IPR050222">
    <property type="entry name" value="MATE_MdtK"/>
</dbReference>
<feature type="transmembrane region" description="Helical" evidence="13">
    <location>
        <begin position="20"/>
        <end position="42"/>
    </location>
</feature>
<comment type="similarity">
    <text evidence="3">Belongs to the multi antimicrobial extrusion (MATE) (TC 2.A.66.1) family.</text>
</comment>
<evidence type="ECO:0000313" key="15">
    <source>
        <dbReference type="Proteomes" id="UP001477672"/>
    </source>
</evidence>
<dbReference type="PANTHER" id="PTHR43298">
    <property type="entry name" value="MULTIDRUG RESISTANCE PROTEIN NORM-RELATED"/>
    <property type="match status" value="1"/>
</dbReference>
<evidence type="ECO:0000256" key="4">
    <source>
        <dbReference type="ARBA" id="ARBA00020268"/>
    </source>
</evidence>
<dbReference type="Proteomes" id="UP001477672">
    <property type="component" value="Unassembled WGS sequence"/>
</dbReference>
<feature type="transmembrane region" description="Helical" evidence="13">
    <location>
        <begin position="135"/>
        <end position="155"/>
    </location>
</feature>
<evidence type="ECO:0000256" key="5">
    <source>
        <dbReference type="ARBA" id="ARBA00022448"/>
    </source>
</evidence>
<evidence type="ECO:0000256" key="3">
    <source>
        <dbReference type="ARBA" id="ARBA00010199"/>
    </source>
</evidence>
<evidence type="ECO:0000256" key="12">
    <source>
        <dbReference type="ARBA" id="ARBA00031636"/>
    </source>
</evidence>
<evidence type="ECO:0000256" key="2">
    <source>
        <dbReference type="ARBA" id="ARBA00004651"/>
    </source>
</evidence>
<evidence type="ECO:0000313" key="14">
    <source>
        <dbReference type="EMBL" id="MEQ2519703.1"/>
    </source>
</evidence>
<evidence type="ECO:0000256" key="13">
    <source>
        <dbReference type="SAM" id="Phobius"/>
    </source>
</evidence>
<feature type="transmembrane region" description="Helical" evidence="13">
    <location>
        <begin position="321"/>
        <end position="347"/>
    </location>
</feature>
<evidence type="ECO:0000256" key="10">
    <source>
        <dbReference type="ARBA" id="ARBA00023065"/>
    </source>
</evidence>
<keyword evidence="7" id="KW-1003">Cell membrane</keyword>
<feature type="transmembrane region" description="Helical" evidence="13">
    <location>
        <begin position="390"/>
        <end position="410"/>
    </location>
</feature>
<evidence type="ECO:0000256" key="6">
    <source>
        <dbReference type="ARBA" id="ARBA00022449"/>
    </source>
</evidence>
<dbReference type="NCBIfam" id="TIGR00797">
    <property type="entry name" value="matE"/>
    <property type="match status" value="1"/>
</dbReference>
<evidence type="ECO:0000256" key="7">
    <source>
        <dbReference type="ARBA" id="ARBA00022475"/>
    </source>
</evidence>
<gene>
    <name evidence="14" type="ORF">WMO24_04555</name>
</gene>
<sequence length="451" mass="47866">MTSALQTDKPLFSNAQLRSLLVPLVIEQILVVAVGMADTMMVSAVGEAAVSGVSLVDMLNLLISNLFAALATGGAVVTSQFLGARRRDEAQRSAGQLVLLTILISLAVALLAVSLRAPILRLAFGAIEDDVMDAAMLYWLITALSYPFLAVYNASAALFRCQNNTRISMLISAGMNVFNIAGNALCVYVLHLGVAGVALPTLLARVLGCIALTGLLCRAENPLPLRLSQARRPDGALVRKILRIGIPSAVENSLFQLGRILVVAIIAGFGTVQIAANAVANNLDGLGCIPGDAINLAMITVVGRCIGAGDTRQASRYAKKLLGLVYLMGGVLNASILLGLPFLLGLYTLSPETAALATTLVWIHDGFAMLLWPASFTLPNALRAAGDVRFTMSVSIFSIWAFRFGSGYLLGAQMGMGAVGIWIAMLLDWAFRSVCFVIRFARGKWKEKKVI</sequence>
<dbReference type="PANTHER" id="PTHR43298:SF2">
    <property type="entry name" value="FMN_FAD EXPORTER YEEO-RELATED"/>
    <property type="match status" value="1"/>
</dbReference>
<dbReference type="InterPro" id="IPR002528">
    <property type="entry name" value="MATE_fam"/>
</dbReference>
<comment type="function">
    <text evidence="1">Multidrug efflux pump.</text>
</comment>
<evidence type="ECO:0000256" key="8">
    <source>
        <dbReference type="ARBA" id="ARBA00022692"/>
    </source>
</evidence>
<keyword evidence="8 13" id="KW-0812">Transmembrane</keyword>
<comment type="subcellular location">
    <subcellularLocation>
        <location evidence="2">Cell membrane</location>
        <topology evidence="2">Multi-pass membrane protein</topology>
    </subcellularLocation>
</comment>
<feature type="transmembrane region" description="Helical" evidence="13">
    <location>
        <begin position="416"/>
        <end position="441"/>
    </location>
</feature>
<proteinExistence type="inferred from homology"/>
<evidence type="ECO:0000256" key="9">
    <source>
        <dbReference type="ARBA" id="ARBA00022989"/>
    </source>
</evidence>
<feature type="transmembrane region" description="Helical" evidence="13">
    <location>
        <begin position="353"/>
        <end position="378"/>
    </location>
</feature>
<keyword evidence="6" id="KW-0050">Antiport</keyword>
<dbReference type="PIRSF" id="PIRSF006603">
    <property type="entry name" value="DinF"/>
    <property type="match status" value="1"/>
</dbReference>
<evidence type="ECO:0000256" key="1">
    <source>
        <dbReference type="ARBA" id="ARBA00003408"/>
    </source>
</evidence>
<keyword evidence="9 13" id="KW-1133">Transmembrane helix</keyword>
<feature type="transmembrane region" description="Helical" evidence="13">
    <location>
        <begin position="94"/>
        <end position="115"/>
    </location>
</feature>
<keyword evidence="15" id="KW-1185">Reference proteome</keyword>
<dbReference type="CDD" id="cd13137">
    <property type="entry name" value="MATE_NorM_like"/>
    <property type="match status" value="1"/>
</dbReference>
<dbReference type="InterPro" id="IPR048279">
    <property type="entry name" value="MdtK-like"/>
</dbReference>
<protein>
    <recommendedName>
        <fullName evidence="4">Probable multidrug resistance protein NorM</fullName>
    </recommendedName>
    <alternativeName>
        <fullName evidence="12">Multidrug-efflux transporter</fullName>
    </alternativeName>
</protein>
<feature type="transmembrane region" description="Helical" evidence="13">
    <location>
        <begin position="167"/>
        <end position="191"/>
    </location>
</feature>
<comment type="caution">
    <text evidence="14">The sequence shown here is derived from an EMBL/GenBank/DDBJ whole genome shotgun (WGS) entry which is preliminary data.</text>
</comment>
<accession>A0ABV1GDX7</accession>
<dbReference type="Pfam" id="PF01554">
    <property type="entry name" value="MatE"/>
    <property type="match status" value="2"/>
</dbReference>
<evidence type="ECO:0000256" key="11">
    <source>
        <dbReference type="ARBA" id="ARBA00023136"/>
    </source>
</evidence>
<feature type="transmembrane region" description="Helical" evidence="13">
    <location>
        <begin position="62"/>
        <end position="82"/>
    </location>
</feature>
<name>A0ABV1GDX7_9FIRM</name>
<keyword evidence="11 13" id="KW-0472">Membrane</keyword>
<organism evidence="14 15">
    <name type="scientific">Ruthenibacterium intestinale</name>
    <dbReference type="NCBI Taxonomy" id="3133163"/>
    <lineage>
        <taxon>Bacteria</taxon>
        <taxon>Bacillati</taxon>
        <taxon>Bacillota</taxon>
        <taxon>Clostridia</taxon>
        <taxon>Eubacteriales</taxon>
        <taxon>Oscillospiraceae</taxon>
        <taxon>Ruthenibacterium</taxon>
    </lineage>
</organism>
<keyword evidence="10" id="KW-0406">Ion transport</keyword>